<keyword evidence="2" id="KW-1185">Reference proteome</keyword>
<organism evidence="1 2">
    <name type="scientific">Fusarium solani</name>
    <name type="common">Filamentous fungus</name>
    <dbReference type="NCBI Taxonomy" id="169388"/>
    <lineage>
        <taxon>Eukaryota</taxon>
        <taxon>Fungi</taxon>
        <taxon>Dikarya</taxon>
        <taxon>Ascomycota</taxon>
        <taxon>Pezizomycotina</taxon>
        <taxon>Sordariomycetes</taxon>
        <taxon>Hypocreomycetidae</taxon>
        <taxon>Hypocreales</taxon>
        <taxon>Nectriaceae</taxon>
        <taxon>Fusarium</taxon>
        <taxon>Fusarium solani species complex</taxon>
    </lineage>
</organism>
<reference evidence="1" key="1">
    <citation type="journal article" date="2021" name="Nat. Commun.">
        <title>Genetic determinants of endophytism in the Arabidopsis root mycobiome.</title>
        <authorList>
            <person name="Mesny F."/>
            <person name="Miyauchi S."/>
            <person name="Thiergart T."/>
            <person name="Pickel B."/>
            <person name="Atanasova L."/>
            <person name="Karlsson M."/>
            <person name="Huettel B."/>
            <person name="Barry K.W."/>
            <person name="Haridas S."/>
            <person name="Chen C."/>
            <person name="Bauer D."/>
            <person name="Andreopoulos W."/>
            <person name="Pangilinan J."/>
            <person name="LaButti K."/>
            <person name="Riley R."/>
            <person name="Lipzen A."/>
            <person name="Clum A."/>
            <person name="Drula E."/>
            <person name="Henrissat B."/>
            <person name="Kohler A."/>
            <person name="Grigoriev I.V."/>
            <person name="Martin F.M."/>
            <person name="Hacquard S."/>
        </authorList>
    </citation>
    <scope>NUCLEOTIDE SEQUENCE</scope>
    <source>
        <strain evidence="1">FSSC 5 MPI-SDFR-AT-0091</strain>
    </source>
</reference>
<dbReference type="InterPro" id="IPR022698">
    <property type="entry name" value="OrsD"/>
</dbReference>
<dbReference type="AlphaFoldDB" id="A0A9P9K7G8"/>
<evidence type="ECO:0000313" key="2">
    <source>
        <dbReference type="Proteomes" id="UP000736672"/>
    </source>
</evidence>
<sequence>HLRQQPHQLSLQEIKPTLEQAAKLDLLQGQKDLIRLPKPIPLGPPISQLGEPMQQGFRCTFEPSCFYIGSQLRRIREHLRVFHKVKQKGQKGRPSKAAASQPSIATESYWRAGVAYQQLFKQGPRSEYFEVLLESDSSKALSLLEAKAAFEAQALAIRSKEARAIEQLNDFTAPNPWLRRLGSARHLADFSGEKDFLRELLSLDLTLTKESLEETSELDCFFLLWAFEELIQEAIGLIASNEIPLNALFEVNRQDASQPAKKPFSYRYKKATQDRYAIVAKQLLQLASYEALSDNLNDLEEAWLLAKGNFSSHKVIELYKGVKERTLALFISILDHQTKDSEFDSVMVSFLTVLSISPDGSWLGFETFTPFLSALVSISRLLILREAARKRDKAIQQHAELGSSLLEAREASPGYFELVQELVTRCMLNSPAGADTTPMQFILRLRSYGIAAKANTAQPG</sequence>
<feature type="non-terminal residue" evidence="1">
    <location>
        <position position="1"/>
    </location>
</feature>
<dbReference type="Pfam" id="PF12013">
    <property type="entry name" value="OrsD"/>
    <property type="match status" value="1"/>
</dbReference>
<dbReference type="OrthoDB" id="5104293at2759"/>
<dbReference type="Proteomes" id="UP000736672">
    <property type="component" value="Unassembled WGS sequence"/>
</dbReference>
<accession>A0A9P9K7G8</accession>
<evidence type="ECO:0000313" key="1">
    <source>
        <dbReference type="EMBL" id="KAH7242834.1"/>
    </source>
</evidence>
<proteinExistence type="predicted"/>
<dbReference type="EMBL" id="JAGTJS010000019">
    <property type="protein sequence ID" value="KAH7242834.1"/>
    <property type="molecule type" value="Genomic_DNA"/>
</dbReference>
<protein>
    <submittedName>
        <fullName evidence="1">Uncharacterized protein</fullName>
    </submittedName>
</protein>
<gene>
    <name evidence="1" type="ORF">B0J15DRAFT_371399</name>
</gene>
<comment type="caution">
    <text evidence="1">The sequence shown here is derived from an EMBL/GenBank/DDBJ whole genome shotgun (WGS) entry which is preliminary data.</text>
</comment>
<name>A0A9P9K7G8_FUSSL</name>
<feature type="non-terminal residue" evidence="1">
    <location>
        <position position="460"/>
    </location>
</feature>